<organism evidence="1 2">
    <name type="scientific">Kibdelosporangium lantanae</name>
    <dbReference type="NCBI Taxonomy" id="1497396"/>
    <lineage>
        <taxon>Bacteria</taxon>
        <taxon>Bacillati</taxon>
        <taxon>Actinomycetota</taxon>
        <taxon>Actinomycetes</taxon>
        <taxon>Pseudonocardiales</taxon>
        <taxon>Pseudonocardiaceae</taxon>
        <taxon>Kibdelosporangium</taxon>
    </lineage>
</organism>
<name>A0ABW3M4Y9_9PSEU</name>
<keyword evidence="2" id="KW-1185">Reference proteome</keyword>
<reference evidence="2" key="1">
    <citation type="journal article" date="2019" name="Int. J. Syst. Evol. Microbiol.">
        <title>The Global Catalogue of Microorganisms (GCM) 10K type strain sequencing project: providing services to taxonomists for standard genome sequencing and annotation.</title>
        <authorList>
            <consortium name="The Broad Institute Genomics Platform"/>
            <consortium name="The Broad Institute Genome Sequencing Center for Infectious Disease"/>
            <person name="Wu L."/>
            <person name="Ma J."/>
        </authorList>
    </citation>
    <scope>NUCLEOTIDE SEQUENCE [LARGE SCALE GENOMIC DNA]</scope>
    <source>
        <strain evidence="2">JCM 31486</strain>
    </source>
</reference>
<evidence type="ECO:0000313" key="2">
    <source>
        <dbReference type="Proteomes" id="UP001597045"/>
    </source>
</evidence>
<dbReference type="EMBL" id="JBHTIS010000056">
    <property type="protein sequence ID" value="MFD1044439.1"/>
    <property type="molecule type" value="Genomic_DNA"/>
</dbReference>
<protein>
    <recommendedName>
        <fullName evidence="3">DUF2283 domain-containing protein</fullName>
    </recommendedName>
</protein>
<evidence type="ECO:0008006" key="3">
    <source>
        <dbReference type="Google" id="ProtNLM"/>
    </source>
</evidence>
<gene>
    <name evidence="1" type="ORF">ACFQ1S_01945</name>
</gene>
<evidence type="ECO:0000313" key="1">
    <source>
        <dbReference type="EMBL" id="MFD1044439.1"/>
    </source>
</evidence>
<accession>A0ABW3M4Y9</accession>
<dbReference type="Proteomes" id="UP001597045">
    <property type="component" value="Unassembled WGS sequence"/>
</dbReference>
<comment type="caution">
    <text evidence="1">The sequence shown here is derived from an EMBL/GenBank/DDBJ whole genome shotgun (WGS) entry which is preliminary data.</text>
</comment>
<sequence>MRWDKAANAAAIELGESTGPRRGLPVEDDNGDVVAVLHFSPDGDLVEVQLLDAEVQMPKVFRD</sequence>
<proteinExistence type="predicted"/>